<dbReference type="GO" id="GO:0016747">
    <property type="term" value="F:acyltransferase activity, transferring groups other than amino-acyl groups"/>
    <property type="evidence" value="ECO:0007669"/>
    <property type="project" value="InterPro"/>
</dbReference>
<keyword evidence="1" id="KW-0808">Transferase</keyword>
<dbReference type="Gene3D" id="3.40.630.30">
    <property type="match status" value="1"/>
</dbReference>
<dbReference type="Proteomes" id="UP000198809">
    <property type="component" value="Unassembled WGS sequence"/>
</dbReference>
<dbReference type="InterPro" id="IPR000182">
    <property type="entry name" value="GNAT_dom"/>
</dbReference>
<feature type="domain" description="N-acetyltransferase" evidence="3">
    <location>
        <begin position="2"/>
        <end position="139"/>
    </location>
</feature>
<dbReference type="Pfam" id="PF00583">
    <property type="entry name" value="Acetyltransf_1"/>
    <property type="match status" value="1"/>
</dbReference>
<dbReference type="STRING" id="1333845.SAMN04487895_107262"/>
<dbReference type="PANTHER" id="PTHR43877:SF1">
    <property type="entry name" value="ACETYLTRANSFERASE"/>
    <property type="match status" value="1"/>
</dbReference>
<keyword evidence="4" id="KW-0687">Ribonucleoprotein</keyword>
<keyword evidence="2" id="KW-0012">Acyltransferase</keyword>
<dbReference type="GO" id="GO:0005840">
    <property type="term" value="C:ribosome"/>
    <property type="evidence" value="ECO:0007669"/>
    <property type="project" value="UniProtKB-KW"/>
</dbReference>
<dbReference type="AlphaFoldDB" id="A0A1H8PMM2"/>
<dbReference type="SUPFAM" id="SSF55729">
    <property type="entry name" value="Acyl-CoA N-acyltransferases (Nat)"/>
    <property type="match status" value="1"/>
</dbReference>
<organism evidence="4 5">
    <name type="scientific">Paenibacillus sophorae</name>
    <dbReference type="NCBI Taxonomy" id="1333845"/>
    <lineage>
        <taxon>Bacteria</taxon>
        <taxon>Bacillati</taxon>
        <taxon>Bacillota</taxon>
        <taxon>Bacilli</taxon>
        <taxon>Bacillales</taxon>
        <taxon>Paenibacillaceae</taxon>
        <taxon>Paenibacillus</taxon>
    </lineage>
</organism>
<dbReference type="InterPro" id="IPR050832">
    <property type="entry name" value="Bact_Acetyltransf"/>
</dbReference>
<accession>A0A1H8PMM2</accession>
<evidence type="ECO:0000259" key="3">
    <source>
        <dbReference type="PROSITE" id="PS51186"/>
    </source>
</evidence>
<reference evidence="4 5" key="1">
    <citation type="submission" date="2016-10" db="EMBL/GenBank/DDBJ databases">
        <authorList>
            <person name="de Groot N.N."/>
        </authorList>
    </citation>
    <scope>NUCLEOTIDE SEQUENCE [LARGE SCALE GENOMIC DNA]</scope>
    <source>
        <strain evidence="4 5">CGMCC 1.10238</strain>
    </source>
</reference>
<dbReference type="PROSITE" id="PS51186">
    <property type="entry name" value="GNAT"/>
    <property type="match status" value="1"/>
</dbReference>
<evidence type="ECO:0000256" key="2">
    <source>
        <dbReference type="ARBA" id="ARBA00023315"/>
    </source>
</evidence>
<proteinExistence type="predicted"/>
<evidence type="ECO:0000313" key="4">
    <source>
        <dbReference type="EMBL" id="SEO42967.1"/>
    </source>
</evidence>
<dbReference type="PANTHER" id="PTHR43877">
    <property type="entry name" value="AMINOALKYLPHOSPHONATE N-ACETYLTRANSFERASE-RELATED-RELATED"/>
    <property type="match status" value="1"/>
</dbReference>
<evidence type="ECO:0000313" key="5">
    <source>
        <dbReference type="Proteomes" id="UP000198809"/>
    </source>
</evidence>
<name>A0A1H8PMM2_9BACL</name>
<evidence type="ECO:0000256" key="1">
    <source>
        <dbReference type="ARBA" id="ARBA00022679"/>
    </source>
</evidence>
<sequence length="139" mass="15303">MMIYREMTKEDYDAAYGLWENTEGMGLSAADSRGEIVRFLERNRGLSHVCIATDGGLAGTALCGHDGRRGFLYHVAVDGQHRGKGIGRGLVTRCLDRLRAEGIAKCHLMVIGSNADGQQFWSGIGWELRDSILLYSHST</sequence>
<dbReference type="InterPro" id="IPR016181">
    <property type="entry name" value="Acyl_CoA_acyltransferase"/>
</dbReference>
<dbReference type="EMBL" id="FODH01000007">
    <property type="protein sequence ID" value="SEO42967.1"/>
    <property type="molecule type" value="Genomic_DNA"/>
</dbReference>
<protein>
    <submittedName>
        <fullName evidence="4">Ribosomal protein S18 acetylase RimI</fullName>
    </submittedName>
</protein>
<dbReference type="CDD" id="cd04301">
    <property type="entry name" value="NAT_SF"/>
    <property type="match status" value="1"/>
</dbReference>
<gene>
    <name evidence="4" type="ORF">SAMN04487895_107262</name>
</gene>
<dbReference type="RefSeq" id="WP_036597239.1">
    <property type="nucleotide sequence ID" value="NZ_CP076607.1"/>
</dbReference>
<keyword evidence="4" id="KW-0689">Ribosomal protein</keyword>